<dbReference type="PRINTS" id="PR00120">
    <property type="entry name" value="HATPASE"/>
</dbReference>
<feature type="transmembrane region" description="Helical" evidence="9">
    <location>
        <begin position="726"/>
        <end position="744"/>
    </location>
</feature>
<dbReference type="GO" id="GO:0005524">
    <property type="term" value="F:ATP binding"/>
    <property type="evidence" value="ECO:0007669"/>
    <property type="project" value="UniProtKB-KW"/>
</dbReference>
<accession>A0A2H0TFV8</accession>
<dbReference type="InterPro" id="IPR023299">
    <property type="entry name" value="ATPase_P-typ_cyto_dom_N"/>
</dbReference>
<feature type="transmembrane region" description="Helical" evidence="9">
    <location>
        <begin position="253"/>
        <end position="273"/>
    </location>
</feature>
<evidence type="ECO:0000256" key="4">
    <source>
        <dbReference type="ARBA" id="ARBA00022741"/>
    </source>
</evidence>
<dbReference type="Pfam" id="PF00689">
    <property type="entry name" value="Cation_ATPase_C"/>
    <property type="match status" value="1"/>
</dbReference>
<sequence>MGLILYNKKMETNILWHAEQLSNVIKALKTDPEKGLSSDERAERLKKFGPNQLEAKQSFRFFRLLWEQVKSPLVFILIIAGVITYLLNEMADTIVIFTAVGINTFIGMYQEGKASKAFEHLKKSIKKHAVLISDGKKFKVEITTLIPGDIVVLESGDQVPADMRLLEIKGLEVNEAVLTGEWMPRKKNIESSGEKARITEQNNMAWMGTLVEDGWAKGVVVSTGKKTQFGEIASLLSEEEKEFTPFQIGAQKLAKIISSVILVIISVIFTAGVLKGDGVVEMFKISVAIAVAAIPEGLPVAVTVVLAISMSRILQKGGLVKRLVKAETLGSTTVILTDKTGTLTLGEMDIAGAVGARDIKGGGENIKTIGNLDDPSQAQKMVLKTGIFTSAAFVENDKDDQTKKVIRGRPTDKALLKAGIGSGLDPEDLLKEEPRLDFMTFESQRRFAASLNKTPENKNRVYITGAPELIFSSSSYIYDDGEIIPLVDAKSALSVYESSTGLGMRVVATAYKDVDIDELPRKDFKDILSGLVFTGLIGFHDPVRKDVPGAMAQAMSAGLYPILVTGDHANTALAVAREIGLKYTERAITGEELEKMNVEEIREILKNHQVFARVLPHQKMGLVEALHLNNEIVAMTGDGVNDAPALKKADIGIAVGSGTDVAKEASDLILLEDSFSVIVSAIEGGRVILDNLRKVVTFVLSAGFSEVILIGGAILAGLPLPVLPVQILWANIVEEGFMNFALAFEPKEDDIMARHGSQLSPTKIINKEMHFIIFGIGIITSLLLFGLYLLLLSYDYPIEHARTILFAGLSIDALFFVFSLKSLRKPIWKINLFSNLYLIAAFFLSLLFLVGALVLPFLQALLQTVTPSLEDALIIVGLGIINFVFIEIAKWYFIVKGEA</sequence>
<comment type="similarity">
    <text evidence="2">Belongs to the cation transport ATPase (P-type) (TC 3.A.3) family. Type IIA subfamily.</text>
</comment>
<dbReference type="Proteomes" id="UP000229383">
    <property type="component" value="Unassembled WGS sequence"/>
</dbReference>
<dbReference type="GO" id="GO:0036376">
    <property type="term" value="P:sodium ion export across plasma membrane"/>
    <property type="evidence" value="ECO:0007669"/>
    <property type="project" value="TreeGrafter"/>
</dbReference>
<dbReference type="SUPFAM" id="SSF81653">
    <property type="entry name" value="Calcium ATPase, transduction domain A"/>
    <property type="match status" value="1"/>
</dbReference>
<dbReference type="EMBL" id="PFCN01000018">
    <property type="protein sequence ID" value="PIR70430.1"/>
    <property type="molecule type" value="Genomic_DNA"/>
</dbReference>
<dbReference type="SUPFAM" id="SSF81665">
    <property type="entry name" value="Calcium ATPase, transmembrane domain M"/>
    <property type="match status" value="1"/>
</dbReference>
<dbReference type="PRINTS" id="PR00119">
    <property type="entry name" value="CATATPASE"/>
</dbReference>
<feature type="domain" description="Cation-transporting P-type ATPase N-terminal" evidence="10">
    <location>
        <begin position="15"/>
        <end position="89"/>
    </location>
</feature>
<feature type="transmembrane region" description="Helical" evidence="9">
    <location>
        <begin position="69"/>
        <end position="87"/>
    </location>
</feature>
<feature type="transmembrane region" description="Helical" evidence="9">
    <location>
        <begin position="771"/>
        <end position="791"/>
    </location>
</feature>
<dbReference type="GO" id="GO:0016887">
    <property type="term" value="F:ATP hydrolysis activity"/>
    <property type="evidence" value="ECO:0007669"/>
    <property type="project" value="InterPro"/>
</dbReference>
<dbReference type="Pfam" id="PF00122">
    <property type="entry name" value="E1-E2_ATPase"/>
    <property type="match status" value="1"/>
</dbReference>
<dbReference type="Gene3D" id="3.40.1110.10">
    <property type="entry name" value="Calcium-transporting ATPase, cytoplasmic domain N"/>
    <property type="match status" value="1"/>
</dbReference>
<dbReference type="InterPro" id="IPR050510">
    <property type="entry name" value="Cation_transp_ATPase_P-type"/>
</dbReference>
<dbReference type="InterPro" id="IPR044492">
    <property type="entry name" value="P_typ_ATPase_HD_dom"/>
</dbReference>
<reference evidence="12" key="1">
    <citation type="submission" date="2017-09" db="EMBL/GenBank/DDBJ databases">
        <title>Depth-based differentiation of microbial function through sediment-hosted aquifers and enrichment of novel symbionts in the deep terrestrial subsurface.</title>
        <authorList>
            <person name="Probst A.J."/>
            <person name="Ladd B."/>
            <person name="Jarett J.K."/>
            <person name="Geller-Mcgrath D.E."/>
            <person name="Sieber C.M.K."/>
            <person name="Emerson J.B."/>
            <person name="Anantharaman K."/>
            <person name="Thomas B.C."/>
            <person name="Malmstrom R."/>
            <person name="Stieglmeier M."/>
            <person name="Klingl A."/>
            <person name="Woyke T."/>
            <person name="Ryan C.M."/>
            <person name="Banfield J.F."/>
        </authorList>
    </citation>
    <scope>NUCLEOTIDE SEQUENCE [LARGE SCALE GENOMIC DNA]</scope>
</reference>
<evidence type="ECO:0000256" key="9">
    <source>
        <dbReference type="SAM" id="Phobius"/>
    </source>
</evidence>
<dbReference type="SUPFAM" id="SSF81660">
    <property type="entry name" value="Metal cation-transporting ATPase, ATP-binding domain N"/>
    <property type="match status" value="1"/>
</dbReference>
<dbReference type="InterPro" id="IPR018303">
    <property type="entry name" value="ATPase_P-typ_P_site"/>
</dbReference>
<evidence type="ECO:0000259" key="10">
    <source>
        <dbReference type="SMART" id="SM00831"/>
    </source>
</evidence>
<proteinExistence type="inferred from homology"/>
<keyword evidence="4" id="KW-0547">Nucleotide-binding</keyword>
<evidence type="ECO:0000256" key="6">
    <source>
        <dbReference type="ARBA" id="ARBA00022967"/>
    </source>
</evidence>
<dbReference type="Pfam" id="PF13246">
    <property type="entry name" value="Cation_ATPase"/>
    <property type="match status" value="1"/>
</dbReference>
<comment type="caution">
    <text evidence="11">The sequence shown here is derived from an EMBL/GenBank/DDBJ whole genome shotgun (WGS) entry which is preliminary data.</text>
</comment>
<feature type="transmembrane region" description="Helical" evidence="9">
    <location>
        <begin position="835"/>
        <end position="860"/>
    </location>
</feature>
<dbReference type="AlphaFoldDB" id="A0A2H0TFV8"/>
<dbReference type="GO" id="GO:1990573">
    <property type="term" value="P:potassium ion import across plasma membrane"/>
    <property type="evidence" value="ECO:0007669"/>
    <property type="project" value="TreeGrafter"/>
</dbReference>
<dbReference type="GO" id="GO:0006883">
    <property type="term" value="P:intracellular sodium ion homeostasis"/>
    <property type="evidence" value="ECO:0007669"/>
    <property type="project" value="TreeGrafter"/>
</dbReference>
<dbReference type="PANTHER" id="PTHR43294">
    <property type="entry name" value="SODIUM/POTASSIUM-TRANSPORTING ATPASE SUBUNIT ALPHA"/>
    <property type="match status" value="1"/>
</dbReference>
<feature type="transmembrane region" description="Helical" evidence="9">
    <location>
        <begin position="695"/>
        <end position="720"/>
    </location>
</feature>
<feature type="transmembrane region" description="Helical" evidence="9">
    <location>
        <begin position="93"/>
        <end position="109"/>
    </location>
</feature>
<protein>
    <submittedName>
        <fullName evidence="11">ATPase</fullName>
    </submittedName>
</protein>
<evidence type="ECO:0000256" key="5">
    <source>
        <dbReference type="ARBA" id="ARBA00022840"/>
    </source>
</evidence>
<evidence type="ECO:0000256" key="3">
    <source>
        <dbReference type="ARBA" id="ARBA00022692"/>
    </source>
</evidence>
<evidence type="ECO:0000256" key="7">
    <source>
        <dbReference type="ARBA" id="ARBA00022989"/>
    </source>
</evidence>
<feature type="transmembrane region" description="Helical" evidence="9">
    <location>
        <begin position="285"/>
        <end position="308"/>
    </location>
</feature>
<keyword evidence="7 9" id="KW-1133">Transmembrane helix</keyword>
<name>A0A2H0TFV8_9BACT</name>
<evidence type="ECO:0000256" key="1">
    <source>
        <dbReference type="ARBA" id="ARBA00004141"/>
    </source>
</evidence>
<keyword evidence="6" id="KW-1278">Translocase</keyword>
<dbReference type="SUPFAM" id="SSF56784">
    <property type="entry name" value="HAD-like"/>
    <property type="match status" value="1"/>
</dbReference>
<evidence type="ECO:0000256" key="8">
    <source>
        <dbReference type="ARBA" id="ARBA00023136"/>
    </source>
</evidence>
<dbReference type="InterPro" id="IPR008250">
    <property type="entry name" value="ATPase_P-typ_transduc_dom_A_sf"/>
</dbReference>
<feature type="transmembrane region" description="Helical" evidence="9">
    <location>
        <begin position="803"/>
        <end position="823"/>
    </location>
</feature>
<dbReference type="GO" id="GO:0030007">
    <property type="term" value="P:intracellular potassium ion homeostasis"/>
    <property type="evidence" value="ECO:0007669"/>
    <property type="project" value="TreeGrafter"/>
</dbReference>
<keyword evidence="5" id="KW-0067">ATP-binding</keyword>
<dbReference type="InterPro" id="IPR001757">
    <property type="entry name" value="P_typ_ATPase"/>
</dbReference>
<dbReference type="NCBIfam" id="TIGR01494">
    <property type="entry name" value="ATPase_P-type"/>
    <property type="match status" value="2"/>
</dbReference>
<evidence type="ECO:0000313" key="11">
    <source>
        <dbReference type="EMBL" id="PIR70430.1"/>
    </source>
</evidence>
<feature type="transmembrane region" description="Helical" evidence="9">
    <location>
        <begin position="872"/>
        <end position="893"/>
    </location>
</feature>
<dbReference type="Gene3D" id="1.20.1110.10">
    <property type="entry name" value="Calcium-transporting ATPase, transmembrane domain"/>
    <property type="match status" value="1"/>
</dbReference>
<dbReference type="InterPro" id="IPR036412">
    <property type="entry name" value="HAD-like_sf"/>
</dbReference>
<dbReference type="InterPro" id="IPR006068">
    <property type="entry name" value="ATPase_P-typ_cation-transptr_C"/>
</dbReference>
<dbReference type="SMART" id="SM00831">
    <property type="entry name" value="Cation_ATPase_N"/>
    <property type="match status" value="1"/>
</dbReference>
<dbReference type="SFLD" id="SFLDG00002">
    <property type="entry name" value="C1.7:_P-type_atpase_like"/>
    <property type="match status" value="1"/>
</dbReference>
<dbReference type="InterPro" id="IPR023298">
    <property type="entry name" value="ATPase_P-typ_TM_dom_sf"/>
</dbReference>
<gene>
    <name evidence="11" type="ORF">COU46_01665</name>
</gene>
<evidence type="ECO:0000313" key="12">
    <source>
        <dbReference type="Proteomes" id="UP000229383"/>
    </source>
</evidence>
<dbReference type="Gene3D" id="3.40.50.1000">
    <property type="entry name" value="HAD superfamily/HAD-like"/>
    <property type="match status" value="1"/>
</dbReference>
<comment type="subcellular location">
    <subcellularLocation>
        <location evidence="1">Membrane</location>
        <topology evidence="1">Multi-pass membrane protein</topology>
    </subcellularLocation>
</comment>
<dbReference type="GO" id="GO:1902600">
    <property type="term" value="P:proton transmembrane transport"/>
    <property type="evidence" value="ECO:0007669"/>
    <property type="project" value="TreeGrafter"/>
</dbReference>
<dbReference type="Gene3D" id="2.70.150.10">
    <property type="entry name" value="Calcium-transporting ATPase, cytoplasmic transduction domain A"/>
    <property type="match status" value="1"/>
</dbReference>
<dbReference type="PANTHER" id="PTHR43294:SF20">
    <property type="entry name" value="P-TYPE ATPASE"/>
    <property type="match status" value="1"/>
</dbReference>
<dbReference type="InterPro" id="IPR004014">
    <property type="entry name" value="ATPase_P-typ_cation-transptr_N"/>
</dbReference>
<dbReference type="Pfam" id="PF00690">
    <property type="entry name" value="Cation_ATPase_N"/>
    <property type="match status" value="1"/>
</dbReference>
<dbReference type="GO" id="GO:0005886">
    <property type="term" value="C:plasma membrane"/>
    <property type="evidence" value="ECO:0007669"/>
    <property type="project" value="TreeGrafter"/>
</dbReference>
<dbReference type="GO" id="GO:0005391">
    <property type="term" value="F:P-type sodium:potassium-exchanging transporter activity"/>
    <property type="evidence" value="ECO:0007669"/>
    <property type="project" value="TreeGrafter"/>
</dbReference>
<dbReference type="PROSITE" id="PS00154">
    <property type="entry name" value="ATPASE_E1_E2"/>
    <property type="match status" value="1"/>
</dbReference>
<keyword evidence="8 9" id="KW-0472">Membrane</keyword>
<keyword evidence="3 9" id="KW-0812">Transmembrane</keyword>
<dbReference type="SFLD" id="SFLDF00027">
    <property type="entry name" value="p-type_atpase"/>
    <property type="match status" value="1"/>
</dbReference>
<evidence type="ECO:0000256" key="2">
    <source>
        <dbReference type="ARBA" id="ARBA00005675"/>
    </source>
</evidence>
<dbReference type="InterPro" id="IPR059000">
    <property type="entry name" value="ATPase_P-type_domA"/>
</dbReference>
<dbReference type="Pfam" id="PF08282">
    <property type="entry name" value="Hydrolase_3"/>
    <property type="match status" value="1"/>
</dbReference>
<dbReference type="InterPro" id="IPR023214">
    <property type="entry name" value="HAD_sf"/>
</dbReference>
<dbReference type="SFLD" id="SFLDS00003">
    <property type="entry name" value="Haloacid_Dehalogenase"/>
    <property type="match status" value="1"/>
</dbReference>
<organism evidence="11 12">
    <name type="scientific">Candidatus Niyogibacteria bacterium CG10_big_fil_rev_8_21_14_0_10_42_19</name>
    <dbReference type="NCBI Taxonomy" id="1974725"/>
    <lineage>
        <taxon>Bacteria</taxon>
        <taxon>Candidatus Niyogiibacteriota</taxon>
    </lineage>
</organism>